<dbReference type="Proteomes" id="UP000308600">
    <property type="component" value="Unassembled WGS sequence"/>
</dbReference>
<evidence type="ECO:0000313" key="1">
    <source>
        <dbReference type="EMBL" id="TFK69702.1"/>
    </source>
</evidence>
<reference evidence="1 2" key="1">
    <citation type="journal article" date="2019" name="Nat. Ecol. Evol.">
        <title>Megaphylogeny resolves global patterns of mushroom evolution.</title>
        <authorList>
            <person name="Varga T."/>
            <person name="Krizsan K."/>
            <person name="Foldi C."/>
            <person name="Dima B."/>
            <person name="Sanchez-Garcia M."/>
            <person name="Sanchez-Ramirez S."/>
            <person name="Szollosi G.J."/>
            <person name="Szarkandi J.G."/>
            <person name="Papp V."/>
            <person name="Albert L."/>
            <person name="Andreopoulos W."/>
            <person name="Angelini C."/>
            <person name="Antonin V."/>
            <person name="Barry K.W."/>
            <person name="Bougher N.L."/>
            <person name="Buchanan P."/>
            <person name="Buyck B."/>
            <person name="Bense V."/>
            <person name="Catcheside P."/>
            <person name="Chovatia M."/>
            <person name="Cooper J."/>
            <person name="Damon W."/>
            <person name="Desjardin D."/>
            <person name="Finy P."/>
            <person name="Geml J."/>
            <person name="Haridas S."/>
            <person name="Hughes K."/>
            <person name="Justo A."/>
            <person name="Karasinski D."/>
            <person name="Kautmanova I."/>
            <person name="Kiss B."/>
            <person name="Kocsube S."/>
            <person name="Kotiranta H."/>
            <person name="LaButti K.M."/>
            <person name="Lechner B.E."/>
            <person name="Liimatainen K."/>
            <person name="Lipzen A."/>
            <person name="Lukacs Z."/>
            <person name="Mihaltcheva S."/>
            <person name="Morgado L.N."/>
            <person name="Niskanen T."/>
            <person name="Noordeloos M.E."/>
            <person name="Ohm R.A."/>
            <person name="Ortiz-Santana B."/>
            <person name="Ovrebo C."/>
            <person name="Racz N."/>
            <person name="Riley R."/>
            <person name="Savchenko A."/>
            <person name="Shiryaev A."/>
            <person name="Soop K."/>
            <person name="Spirin V."/>
            <person name="Szebenyi C."/>
            <person name="Tomsovsky M."/>
            <person name="Tulloss R.E."/>
            <person name="Uehling J."/>
            <person name="Grigoriev I.V."/>
            <person name="Vagvolgyi C."/>
            <person name="Papp T."/>
            <person name="Martin F.M."/>
            <person name="Miettinen O."/>
            <person name="Hibbett D.S."/>
            <person name="Nagy L.G."/>
        </authorList>
    </citation>
    <scope>NUCLEOTIDE SEQUENCE [LARGE SCALE GENOMIC DNA]</scope>
    <source>
        <strain evidence="1 2">NL-1719</strain>
    </source>
</reference>
<sequence>MEYNTSSIYTTVTQGSALEPSSSRRPRAYSEADAYGIPAEYMQDLVAPQWPGDSSNQSFNLPFQDKLYPGQENFTYTTSSAAAFVPAETHATYYQPQYMMESSLAGSPALGALPHYNPGHSPELSDSGNEALDMDPHLGFTEDHLAKRGEEQVYRHVIGSEEGRRVSEARRKREARHLCTLCGRGLTSRDNLTNHLNFHFNIKPYECPHCKKAFTTKADCTRHTKKCGH</sequence>
<dbReference type="EMBL" id="ML208326">
    <property type="protein sequence ID" value="TFK69702.1"/>
    <property type="molecule type" value="Genomic_DNA"/>
</dbReference>
<gene>
    <name evidence="1" type="ORF">BDN72DRAFT_840067</name>
</gene>
<organism evidence="1 2">
    <name type="scientific">Pluteus cervinus</name>
    <dbReference type="NCBI Taxonomy" id="181527"/>
    <lineage>
        <taxon>Eukaryota</taxon>
        <taxon>Fungi</taxon>
        <taxon>Dikarya</taxon>
        <taxon>Basidiomycota</taxon>
        <taxon>Agaricomycotina</taxon>
        <taxon>Agaricomycetes</taxon>
        <taxon>Agaricomycetidae</taxon>
        <taxon>Agaricales</taxon>
        <taxon>Pluteineae</taxon>
        <taxon>Pluteaceae</taxon>
        <taxon>Pluteus</taxon>
    </lineage>
</organism>
<proteinExistence type="predicted"/>
<name>A0ACD3AWH7_9AGAR</name>
<accession>A0ACD3AWH7</accession>
<keyword evidence="2" id="KW-1185">Reference proteome</keyword>
<evidence type="ECO:0000313" key="2">
    <source>
        <dbReference type="Proteomes" id="UP000308600"/>
    </source>
</evidence>
<protein>
    <submittedName>
        <fullName evidence="1">Uncharacterized protein</fullName>
    </submittedName>
</protein>